<reference evidence="1 2" key="1">
    <citation type="submission" date="2020-02" db="EMBL/GenBank/DDBJ databases">
        <title>Draft genome sequence of two Spirosoma agri KCTC 52727 and Spirosoma terrae KCTC 52035.</title>
        <authorList>
            <person name="Rojas J."/>
            <person name="Ambika Manirajan B."/>
            <person name="Ratering S."/>
            <person name="Suarez C."/>
            <person name="Schnell S."/>
        </authorList>
    </citation>
    <scope>NUCLEOTIDE SEQUENCE [LARGE SCALE GENOMIC DNA]</scope>
    <source>
        <strain evidence="1 2">KCTC 52727</strain>
    </source>
</reference>
<dbReference type="Proteomes" id="UP000477386">
    <property type="component" value="Unassembled WGS sequence"/>
</dbReference>
<protein>
    <submittedName>
        <fullName evidence="1">Uncharacterized protein</fullName>
    </submittedName>
</protein>
<dbReference type="RefSeq" id="WP_164036598.1">
    <property type="nucleotide sequence ID" value="NZ_JAAGNZ010000001.1"/>
</dbReference>
<proteinExistence type="predicted"/>
<name>A0A6M0IFY4_9BACT</name>
<dbReference type="EMBL" id="JAAGNZ010000001">
    <property type="protein sequence ID" value="NEU67058.1"/>
    <property type="molecule type" value="Genomic_DNA"/>
</dbReference>
<evidence type="ECO:0000313" key="1">
    <source>
        <dbReference type="EMBL" id="NEU67058.1"/>
    </source>
</evidence>
<gene>
    <name evidence="1" type="ORF">GK091_09230</name>
</gene>
<organism evidence="1 2">
    <name type="scientific">Spirosoma agri</name>
    <dbReference type="NCBI Taxonomy" id="1987381"/>
    <lineage>
        <taxon>Bacteria</taxon>
        <taxon>Pseudomonadati</taxon>
        <taxon>Bacteroidota</taxon>
        <taxon>Cytophagia</taxon>
        <taxon>Cytophagales</taxon>
        <taxon>Cytophagaceae</taxon>
        <taxon>Spirosoma</taxon>
    </lineage>
</organism>
<comment type="caution">
    <text evidence="1">The sequence shown here is derived from an EMBL/GenBank/DDBJ whole genome shotgun (WGS) entry which is preliminary data.</text>
</comment>
<keyword evidence="2" id="KW-1185">Reference proteome</keyword>
<sequence length="166" mass="18233">MITDLLSLTAFFEQIATGTEGIAVFLPLSNAEKAVDEISAYYNDNYGGTTAFFQVAEMHRKNNHSGLEQLTFFCSLTVAEKPEDTSARAGLQTRDRTMKVLLSMLGTIQLQADASADTVEPGVSAYEFTIEPSERIFPIGMLANVNLEGHYLDIDVKISANHLLYS</sequence>
<evidence type="ECO:0000313" key="2">
    <source>
        <dbReference type="Proteomes" id="UP000477386"/>
    </source>
</evidence>
<accession>A0A6M0IFY4</accession>
<dbReference type="AlphaFoldDB" id="A0A6M0IFY4"/>